<accession>A0AA49Q0A8</accession>
<dbReference type="Pfam" id="PF10670">
    <property type="entry name" value="DUF4198"/>
    <property type="match status" value="1"/>
</dbReference>
<organism evidence="2">
    <name type="scientific">Roseihalotalea indica</name>
    <dbReference type="NCBI Taxonomy" id="2867963"/>
    <lineage>
        <taxon>Bacteria</taxon>
        <taxon>Pseudomonadati</taxon>
        <taxon>Bacteroidota</taxon>
        <taxon>Cytophagia</taxon>
        <taxon>Cytophagales</taxon>
        <taxon>Catalimonadaceae</taxon>
        <taxon>Roseihalotalea</taxon>
    </lineage>
</organism>
<feature type="region of interest" description="Disordered" evidence="1">
    <location>
        <begin position="210"/>
        <end position="230"/>
    </location>
</feature>
<dbReference type="EMBL" id="CP120682">
    <property type="protein sequence ID" value="WKN40281.1"/>
    <property type="molecule type" value="Genomic_DNA"/>
</dbReference>
<evidence type="ECO:0000313" key="2">
    <source>
        <dbReference type="EMBL" id="WKN40281.1"/>
    </source>
</evidence>
<sequence>MKRLPLLFILFIALSAHDLFIKLDTYFLKPNQKAQLYLFNGTFETTENEISRDRMQHVQLVGPAGKQVPEEAQWTDRNKATYLSFKTGVAGTYVAGVSVKPGTIALSADEFNEYLKHDGVLDVLASREKQKQLTQPSRELYAKHVKAIFQVGDELSEHYKDVLGYPVEFVPQQNPYALHEGDELEVQLLENGKPLANHYVYAGFSEAAKHSHAHQEAEHHHDEVQQKTDKKGMVSIKLEHEGQWYLRCIRMVESKSDTLDYESNWATLTFEVR</sequence>
<dbReference type="AlphaFoldDB" id="A0AA49Q0A8"/>
<gene>
    <name evidence="2" type="ORF">K4G66_16435</name>
</gene>
<name>A0AA49Q0A8_9BACT</name>
<reference evidence="2" key="1">
    <citation type="journal article" date="2023" name="Comput. Struct. Biotechnol. J.">
        <title>Discovery of a novel marine Bacteroidetes with a rich repertoire of carbohydrate-active enzymes.</title>
        <authorList>
            <person name="Chen B."/>
            <person name="Liu G."/>
            <person name="Chen Q."/>
            <person name="Wang H."/>
            <person name="Liu L."/>
            <person name="Tang K."/>
        </authorList>
    </citation>
    <scope>NUCLEOTIDE SEQUENCE</scope>
    <source>
        <strain evidence="2">TK19036</strain>
    </source>
</reference>
<evidence type="ECO:0000256" key="1">
    <source>
        <dbReference type="SAM" id="MobiDB-lite"/>
    </source>
</evidence>
<reference evidence="2" key="2">
    <citation type="journal article" date="2024" name="Antonie Van Leeuwenhoek">
        <title>Roseihalotalea indica gen. nov., sp. nov., a halophilic Bacteroidetes from mesopelagic Southwest Indian Ocean with higher carbohydrate metabolic potential.</title>
        <authorList>
            <person name="Chen B."/>
            <person name="Zhang M."/>
            <person name="Lin D."/>
            <person name="Ye J."/>
            <person name="Tang K."/>
        </authorList>
    </citation>
    <scope>NUCLEOTIDE SEQUENCE</scope>
    <source>
        <strain evidence="2">TK19036</strain>
    </source>
</reference>
<protein>
    <submittedName>
        <fullName evidence="2">DUF4198 domain-containing protein</fullName>
    </submittedName>
</protein>
<dbReference type="InterPro" id="IPR019613">
    <property type="entry name" value="DUF4198"/>
</dbReference>
<proteinExistence type="predicted"/>